<dbReference type="EMBL" id="JADIKF010000040">
    <property type="protein sequence ID" value="MBM7132129.1"/>
    <property type="molecule type" value="Genomic_DNA"/>
</dbReference>
<gene>
    <name evidence="1" type="ORF">ISS99_21585</name>
</gene>
<reference evidence="1" key="1">
    <citation type="submission" date="2020-10" db="EMBL/GenBank/DDBJ databases">
        <title>Phylogeny of dyella-like bacteria.</title>
        <authorList>
            <person name="Fu J."/>
        </authorList>
    </citation>
    <scope>NUCLEOTIDE SEQUENCE</scope>
    <source>
        <strain evidence="1">DHON07</strain>
    </source>
</reference>
<comment type="caution">
    <text evidence="1">The sequence shown here is derived from an EMBL/GenBank/DDBJ whole genome shotgun (WGS) entry which is preliminary data.</text>
</comment>
<accession>A0ABS2KLU1</accession>
<sequence length="88" mass="9860">MLYEGRRHSGMRRANLRRVIDPCVTVCLLKRLELVSKYPRGLALMGVNVIACKRERSFVSHVVTASHCTLALLLAGYTDAITAPFWGE</sequence>
<keyword evidence="2" id="KW-1185">Reference proteome</keyword>
<dbReference type="RefSeq" id="WP_204633650.1">
    <property type="nucleotide sequence ID" value="NZ_BSOC01000001.1"/>
</dbReference>
<evidence type="ECO:0000313" key="2">
    <source>
        <dbReference type="Proteomes" id="UP001430193"/>
    </source>
</evidence>
<proteinExistence type="predicted"/>
<dbReference type="Proteomes" id="UP001430193">
    <property type="component" value="Unassembled WGS sequence"/>
</dbReference>
<evidence type="ECO:0000313" key="1">
    <source>
        <dbReference type="EMBL" id="MBM7132129.1"/>
    </source>
</evidence>
<organism evidence="1 2">
    <name type="scientific">Dyella mobilis</name>
    <dbReference type="NCBI Taxonomy" id="1849582"/>
    <lineage>
        <taxon>Bacteria</taxon>
        <taxon>Pseudomonadati</taxon>
        <taxon>Pseudomonadota</taxon>
        <taxon>Gammaproteobacteria</taxon>
        <taxon>Lysobacterales</taxon>
        <taxon>Rhodanobacteraceae</taxon>
        <taxon>Dyella</taxon>
    </lineage>
</organism>
<protein>
    <submittedName>
        <fullName evidence="1">Uncharacterized protein</fullName>
    </submittedName>
</protein>
<name>A0ABS2KLU1_9GAMM</name>